<feature type="compositionally biased region" description="Polar residues" evidence="1">
    <location>
        <begin position="348"/>
        <end position="366"/>
    </location>
</feature>
<organism evidence="2 3">
    <name type="scientific">Plasmodium ovale</name>
    <name type="common">malaria parasite P. ovale</name>
    <dbReference type="NCBI Taxonomy" id="36330"/>
    <lineage>
        <taxon>Eukaryota</taxon>
        <taxon>Sar</taxon>
        <taxon>Alveolata</taxon>
        <taxon>Apicomplexa</taxon>
        <taxon>Aconoidasida</taxon>
        <taxon>Haemosporida</taxon>
        <taxon>Plasmodiidae</taxon>
        <taxon>Plasmodium</taxon>
        <taxon>Plasmodium (Plasmodium)</taxon>
    </lineage>
</organism>
<dbReference type="Pfam" id="PF05795">
    <property type="entry name" value="Plasmodium_Vir"/>
    <property type="match status" value="1"/>
</dbReference>
<dbReference type="Proteomes" id="UP000243200">
    <property type="component" value="Unassembled WGS sequence"/>
</dbReference>
<name>A0A1C3KHZ4_PLAOA</name>
<dbReference type="EMBL" id="FLRJ01000338">
    <property type="protein sequence ID" value="SBT73356.1"/>
    <property type="molecule type" value="Genomic_DNA"/>
</dbReference>
<sequence>MDIYTNKIILDYEDNKLLTKSTLEKNLELKEVYDMLNTDCNVSEITQDSDLALDAEFTDTSVKSFHCKWVLNYYKHITGVNFISLSKDVKTYCRHIKYWFYDQIITNKLSKDNITKIFKNWISPGNVIEFILNNPHNEDFRSGLEPKFNLDPDSDNGQYSLHGPAPYYGPGIGSYSDSELGRDHMLSDDQDVTVSDDKDDPYQNYYSYTELFDFNFPDGLIPQYYGNSNPICKINISTLEEITNEKLFIDYAELHNSEQDKINTDNVFCKDPYKSRINKIINLCSNKSTDDDLEELDDCHELEEKYYCDVLEEIIDTYMLETLPELQCSEKNMHAAPPDQQHIVTHPASETSSGSALPSGDGNHSLQDSKDGPPSENSNVYTSVTVPASLVGILGILYSLYKLTPFGHLLRKNILMENTNLYNLDEGTYNGLSDDLSVSENLNISNISQYISYNP</sequence>
<evidence type="ECO:0000313" key="2">
    <source>
        <dbReference type="EMBL" id="SBT73356.1"/>
    </source>
</evidence>
<proteinExistence type="predicted"/>
<dbReference type="OrthoDB" id="10351596at2759"/>
<dbReference type="VEuPathDB" id="PlasmoDB:POWCR01_000105600"/>
<reference evidence="2 3" key="1">
    <citation type="submission" date="2016-06" db="EMBL/GenBank/DDBJ databases">
        <authorList>
            <consortium name="Pathogen Informatics"/>
        </authorList>
    </citation>
    <scope>NUCLEOTIDE SEQUENCE [LARGE SCALE GENOMIC DNA]</scope>
</reference>
<protein>
    <submittedName>
        <fullName evidence="2">PIR protein</fullName>
    </submittedName>
</protein>
<feature type="region of interest" description="Disordered" evidence="1">
    <location>
        <begin position="345"/>
        <end position="380"/>
    </location>
</feature>
<accession>A0A1C3KHZ4</accession>
<dbReference type="InterPro" id="IPR008780">
    <property type="entry name" value="Plasmodium_Vir"/>
</dbReference>
<dbReference type="AlphaFoldDB" id="A0A1C3KHZ4"/>
<gene>
    <name evidence="2" type="primary">PowCR01_000105600</name>
    <name evidence="2" type="ORF">POWCR01_000105600</name>
</gene>
<evidence type="ECO:0000256" key="1">
    <source>
        <dbReference type="SAM" id="MobiDB-lite"/>
    </source>
</evidence>
<dbReference type="VEuPathDB" id="PlasmoDB:PocGH01_00075100"/>
<evidence type="ECO:0000313" key="3">
    <source>
        <dbReference type="Proteomes" id="UP000243200"/>
    </source>
</evidence>